<accession>A0A0F9UG34</accession>
<comment type="cofactor">
    <cofactor evidence="1">
        <name>[4Fe-4S] cluster</name>
        <dbReference type="ChEBI" id="CHEBI:49883"/>
    </cofactor>
</comment>
<dbReference type="NCBIfam" id="TIGR04085">
    <property type="entry name" value="rSAM_more_4Fe4S"/>
    <property type="match status" value="1"/>
</dbReference>
<dbReference type="SFLD" id="SFLDG01067">
    <property type="entry name" value="SPASM/twitch_domain_containing"/>
    <property type="match status" value="1"/>
</dbReference>
<organism evidence="8">
    <name type="scientific">marine sediment metagenome</name>
    <dbReference type="NCBI Taxonomy" id="412755"/>
    <lineage>
        <taxon>unclassified sequences</taxon>
        <taxon>metagenomes</taxon>
        <taxon>ecological metagenomes</taxon>
    </lineage>
</organism>
<dbReference type="AlphaFoldDB" id="A0A0F9UG34"/>
<keyword evidence="2" id="KW-0004">4Fe-4S</keyword>
<protein>
    <recommendedName>
        <fullName evidence="7">Radical SAM core domain-containing protein</fullName>
    </recommendedName>
</protein>
<dbReference type="InterPro" id="IPR007197">
    <property type="entry name" value="rSAM"/>
</dbReference>
<dbReference type="PROSITE" id="PS51918">
    <property type="entry name" value="RADICAL_SAM"/>
    <property type="match status" value="1"/>
</dbReference>
<dbReference type="PIRSF" id="PIRSF037420">
    <property type="entry name" value="PQQ_syn_pqqE"/>
    <property type="match status" value="1"/>
</dbReference>
<evidence type="ECO:0000256" key="2">
    <source>
        <dbReference type="ARBA" id="ARBA00022485"/>
    </source>
</evidence>
<proteinExistence type="predicted"/>
<evidence type="ECO:0000259" key="7">
    <source>
        <dbReference type="PROSITE" id="PS51918"/>
    </source>
</evidence>
<dbReference type="SUPFAM" id="SSF102114">
    <property type="entry name" value="Radical SAM enzymes"/>
    <property type="match status" value="1"/>
</dbReference>
<dbReference type="InterPro" id="IPR017200">
    <property type="entry name" value="PqqE-like"/>
</dbReference>
<keyword evidence="3" id="KW-0949">S-adenosyl-L-methionine</keyword>
<sequence length="345" mass="38294">MKEEDMLGGPYHLRELKMEVTHRCCLQCFHCSSEGGPRESREMSLADAIRIVHEANDMQVAELAISGGEAVIWRGFAELLDVIAQLEMNVSLYTSGVGASIPAVITRMESIPIARLIFSLYSHRPEIHDRITQREGSHSTTVAAIESAVALGVRTELHFTIMRCNYRDLLGVCELAKALGVSKVSVLRLVPQGRSRNATDARFLGSEDNLALQELVKTARTIITTRVGSPYGFLHVSDSPQCSAGVDRLIVLPDLLISPCDAFKQVKPQDVARTDAYSRLDKWSLRECWERSPYLQAIRQHLEEPHVAPCEGCSAFARCFSGCTAQRYLSHGQLVRGPDPMCLRD</sequence>
<dbReference type="EMBL" id="LAZR01000108">
    <property type="protein sequence ID" value="KKN90634.1"/>
    <property type="molecule type" value="Genomic_DNA"/>
</dbReference>
<dbReference type="PANTHER" id="PTHR11228:SF7">
    <property type="entry name" value="PQQA PEPTIDE CYCLASE"/>
    <property type="match status" value="1"/>
</dbReference>
<reference evidence="8" key="1">
    <citation type="journal article" date="2015" name="Nature">
        <title>Complex archaea that bridge the gap between prokaryotes and eukaryotes.</title>
        <authorList>
            <person name="Spang A."/>
            <person name="Saw J.H."/>
            <person name="Jorgensen S.L."/>
            <person name="Zaremba-Niedzwiedzka K."/>
            <person name="Martijn J."/>
            <person name="Lind A.E."/>
            <person name="van Eijk R."/>
            <person name="Schleper C."/>
            <person name="Guy L."/>
            <person name="Ettema T.J."/>
        </authorList>
    </citation>
    <scope>NUCLEOTIDE SEQUENCE</scope>
</reference>
<dbReference type="Gene3D" id="3.20.20.70">
    <property type="entry name" value="Aldolase class I"/>
    <property type="match status" value="1"/>
</dbReference>
<feature type="domain" description="Radical SAM core" evidence="7">
    <location>
        <begin position="8"/>
        <end position="226"/>
    </location>
</feature>
<name>A0A0F9UG34_9ZZZZ</name>
<keyword evidence="4" id="KW-0479">Metal-binding</keyword>
<dbReference type="InterPro" id="IPR058240">
    <property type="entry name" value="rSAM_sf"/>
</dbReference>
<dbReference type="Pfam" id="PF04055">
    <property type="entry name" value="Radical_SAM"/>
    <property type="match status" value="1"/>
</dbReference>
<dbReference type="InterPro" id="IPR050377">
    <property type="entry name" value="Radical_SAM_PqqE_MftC-like"/>
</dbReference>
<dbReference type="SFLD" id="SFLDS00029">
    <property type="entry name" value="Radical_SAM"/>
    <property type="match status" value="1"/>
</dbReference>
<dbReference type="GO" id="GO:0046872">
    <property type="term" value="F:metal ion binding"/>
    <property type="evidence" value="ECO:0007669"/>
    <property type="project" value="UniProtKB-KW"/>
</dbReference>
<keyword evidence="5" id="KW-0408">Iron</keyword>
<dbReference type="PANTHER" id="PTHR11228">
    <property type="entry name" value="RADICAL SAM DOMAIN PROTEIN"/>
    <property type="match status" value="1"/>
</dbReference>
<dbReference type="SFLD" id="SFLDG01386">
    <property type="entry name" value="main_SPASM_domain-containing"/>
    <property type="match status" value="1"/>
</dbReference>
<evidence type="ECO:0000256" key="3">
    <source>
        <dbReference type="ARBA" id="ARBA00022691"/>
    </source>
</evidence>
<keyword evidence="6" id="KW-0411">Iron-sulfur</keyword>
<evidence type="ECO:0000256" key="5">
    <source>
        <dbReference type="ARBA" id="ARBA00023004"/>
    </source>
</evidence>
<comment type="caution">
    <text evidence="8">The sequence shown here is derived from an EMBL/GenBank/DDBJ whole genome shotgun (WGS) entry which is preliminary data.</text>
</comment>
<dbReference type="InterPro" id="IPR023885">
    <property type="entry name" value="4Fe4S-binding_SPASM_dom"/>
</dbReference>
<evidence type="ECO:0000313" key="8">
    <source>
        <dbReference type="EMBL" id="KKN90634.1"/>
    </source>
</evidence>
<evidence type="ECO:0000256" key="4">
    <source>
        <dbReference type="ARBA" id="ARBA00022723"/>
    </source>
</evidence>
<dbReference type="InterPro" id="IPR013785">
    <property type="entry name" value="Aldolase_TIM"/>
</dbReference>
<gene>
    <name evidence="8" type="ORF">LCGC14_0225770</name>
</gene>
<evidence type="ECO:0000256" key="6">
    <source>
        <dbReference type="ARBA" id="ARBA00023014"/>
    </source>
</evidence>
<dbReference type="GO" id="GO:0051539">
    <property type="term" value="F:4 iron, 4 sulfur cluster binding"/>
    <property type="evidence" value="ECO:0007669"/>
    <property type="project" value="UniProtKB-KW"/>
</dbReference>
<evidence type="ECO:0000256" key="1">
    <source>
        <dbReference type="ARBA" id="ARBA00001966"/>
    </source>
</evidence>
<dbReference type="GO" id="GO:0003824">
    <property type="term" value="F:catalytic activity"/>
    <property type="evidence" value="ECO:0007669"/>
    <property type="project" value="InterPro"/>
</dbReference>
<dbReference type="CDD" id="cd01335">
    <property type="entry name" value="Radical_SAM"/>
    <property type="match status" value="1"/>
</dbReference>